<reference evidence="10 11" key="1">
    <citation type="submission" date="2020-04" db="EMBL/GenBank/DDBJ databases">
        <title>Ferrimonas sp. S7 isolated from sea water.</title>
        <authorList>
            <person name="Bae S.S."/>
            <person name="Baek K."/>
        </authorList>
    </citation>
    <scope>NUCLEOTIDE SEQUENCE [LARGE SCALE GENOMIC DNA]</scope>
    <source>
        <strain evidence="10 11">S7</strain>
    </source>
</reference>
<protein>
    <submittedName>
        <fullName evidence="10">ATP-binding cassette domain-containing protein</fullName>
    </submittedName>
</protein>
<dbReference type="SMART" id="SM00382">
    <property type="entry name" value="AAA"/>
    <property type="match status" value="1"/>
</dbReference>
<evidence type="ECO:0000259" key="8">
    <source>
        <dbReference type="PROSITE" id="PS50893"/>
    </source>
</evidence>
<dbReference type="KEGG" id="fes:HER31_04520"/>
<evidence type="ECO:0000313" key="11">
    <source>
        <dbReference type="Proteomes" id="UP000501602"/>
    </source>
</evidence>
<evidence type="ECO:0000256" key="2">
    <source>
        <dbReference type="ARBA" id="ARBA00022692"/>
    </source>
</evidence>
<dbReference type="PROSITE" id="PS50929">
    <property type="entry name" value="ABC_TM1F"/>
    <property type="match status" value="1"/>
</dbReference>
<dbReference type="GO" id="GO:0016887">
    <property type="term" value="F:ATP hydrolysis activity"/>
    <property type="evidence" value="ECO:0007669"/>
    <property type="project" value="InterPro"/>
</dbReference>
<dbReference type="CDD" id="cd18575">
    <property type="entry name" value="ABC_6TM_bac_exporter_ABCB8_10_like"/>
    <property type="match status" value="1"/>
</dbReference>
<keyword evidence="4 10" id="KW-0067">ATP-binding</keyword>
<keyword evidence="2 7" id="KW-0812">Transmembrane</keyword>
<accession>A0A6H1UEK0</accession>
<proteinExistence type="predicted"/>
<feature type="domain" description="ABC transmembrane type-1" evidence="9">
    <location>
        <begin position="24"/>
        <end position="306"/>
    </location>
</feature>
<keyword evidence="11" id="KW-1185">Reference proteome</keyword>
<feature type="transmembrane region" description="Helical" evidence="7">
    <location>
        <begin position="141"/>
        <end position="158"/>
    </location>
</feature>
<dbReference type="InterPro" id="IPR017871">
    <property type="entry name" value="ABC_transporter-like_CS"/>
</dbReference>
<feature type="transmembrane region" description="Helical" evidence="7">
    <location>
        <begin position="280"/>
        <end position="301"/>
    </location>
</feature>
<dbReference type="InterPro" id="IPR011918">
    <property type="entry name" value="ABC_MsbA_ATP-bd"/>
</dbReference>
<dbReference type="AlphaFoldDB" id="A0A6H1UEK0"/>
<dbReference type="GO" id="GO:0005886">
    <property type="term" value="C:plasma membrane"/>
    <property type="evidence" value="ECO:0007669"/>
    <property type="project" value="UniProtKB-SubCell"/>
</dbReference>
<dbReference type="Gene3D" id="3.40.50.300">
    <property type="entry name" value="P-loop containing nucleotide triphosphate hydrolases"/>
    <property type="match status" value="1"/>
</dbReference>
<sequence length="584" mass="63063">MTSSHSAVLPWILSLLVPYRRQVVIAAIALFTGSLSWLALGQGIKILVDHGFTSAGATTLNQVMMGILGLSLISGLAAYFRFYFMTWLGERISADIRRNVYRHVLSLPLQFFEKTKTGELISRFTSDTTIIQNAVGMSLSMVLRSSVTIVGGIVMMLASSPALTGYVLVVVPLVLVPIKVLGAKVRRHARASQDRVADIGAYVDESLHAIHTVQSYVHEPVDQRRFEQGVDAVLTAAAVRIRYRSLLVASVMTLTIAAITLVAWFGAHEVLLGSLSAGELSAFLFYALITAGAVATVSEVLGEVQRASGAGERLLELLNSPIPSRISDNSGINDGLPAPVNGQITLTGVRFAYPSAPTKAVIDDLSLTVAAGERIALVGPSGAGKSTMFQLLQQFYQPQQGSICLDGIDLSGIELAELRRQYALVPQDPTIFADSALENIRYGRPEATELEVRAAAKAAHADEFIELLSDGYNTNLGERGVRLSGGQRQRIAIARALLADRPILLLDEATSALDANSEHKVQQALEVLLQNKTSVIIAHRLATVINADRIVVMDKGRIHAVGTHQQLLQQSDLYRQYAELQLVS</sequence>
<evidence type="ECO:0000256" key="4">
    <source>
        <dbReference type="ARBA" id="ARBA00022840"/>
    </source>
</evidence>
<evidence type="ECO:0000256" key="3">
    <source>
        <dbReference type="ARBA" id="ARBA00022741"/>
    </source>
</evidence>
<keyword evidence="6 7" id="KW-0472">Membrane</keyword>
<dbReference type="Pfam" id="PF00005">
    <property type="entry name" value="ABC_tran"/>
    <property type="match status" value="1"/>
</dbReference>
<feature type="transmembrane region" description="Helical" evidence="7">
    <location>
        <begin position="246"/>
        <end position="268"/>
    </location>
</feature>
<comment type="subcellular location">
    <subcellularLocation>
        <location evidence="1">Cell membrane</location>
        <topology evidence="1">Multi-pass membrane protein</topology>
    </subcellularLocation>
</comment>
<dbReference type="Pfam" id="PF00664">
    <property type="entry name" value="ABC_membrane"/>
    <property type="match status" value="1"/>
</dbReference>
<dbReference type="InterPro" id="IPR027417">
    <property type="entry name" value="P-loop_NTPase"/>
</dbReference>
<dbReference type="GO" id="GO:0015421">
    <property type="term" value="F:ABC-type oligopeptide transporter activity"/>
    <property type="evidence" value="ECO:0007669"/>
    <property type="project" value="TreeGrafter"/>
</dbReference>
<gene>
    <name evidence="10" type="ORF">HER31_04520</name>
</gene>
<feature type="transmembrane region" description="Helical" evidence="7">
    <location>
        <begin position="64"/>
        <end position="84"/>
    </location>
</feature>
<evidence type="ECO:0000313" key="10">
    <source>
        <dbReference type="EMBL" id="QIZ76222.1"/>
    </source>
</evidence>
<dbReference type="SUPFAM" id="SSF90123">
    <property type="entry name" value="ABC transporter transmembrane region"/>
    <property type="match status" value="1"/>
</dbReference>
<dbReference type="Proteomes" id="UP000501602">
    <property type="component" value="Chromosome"/>
</dbReference>
<dbReference type="PANTHER" id="PTHR43394">
    <property type="entry name" value="ATP-DEPENDENT PERMEASE MDL1, MITOCHONDRIAL"/>
    <property type="match status" value="1"/>
</dbReference>
<keyword evidence="3" id="KW-0547">Nucleotide-binding</keyword>
<name>A0A6H1UEK0_9GAMM</name>
<dbReference type="Gene3D" id="1.20.1560.10">
    <property type="entry name" value="ABC transporter type 1, transmembrane domain"/>
    <property type="match status" value="1"/>
</dbReference>
<dbReference type="InterPro" id="IPR036640">
    <property type="entry name" value="ABC1_TM_sf"/>
</dbReference>
<dbReference type="PROSITE" id="PS00211">
    <property type="entry name" value="ABC_TRANSPORTER_1"/>
    <property type="match status" value="1"/>
</dbReference>
<evidence type="ECO:0000256" key="5">
    <source>
        <dbReference type="ARBA" id="ARBA00022989"/>
    </source>
</evidence>
<dbReference type="InterPro" id="IPR003593">
    <property type="entry name" value="AAA+_ATPase"/>
</dbReference>
<keyword evidence="5 7" id="KW-1133">Transmembrane helix</keyword>
<dbReference type="FunFam" id="3.40.50.300:FF:000218">
    <property type="entry name" value="Multidrug ABC transporter ATP-binding protein"/>
    <property type="match status" value="1"/>
</dbReference>
<dbReference type="InterPro" id="IPR039421">
    <property type="entry name" value="Type_1_exporter"/>
</dbReference>
<evidence type="ECO:0000256" key="6">
    <source>
        <dbReference type="ARBA" id="ARBA00023136"/>
    </source>
</evidence>
<dbReference type="RefSeq" id="WP_168659482.1">
    <property type="nucleotide sequence ID" value="NZ_CP051180.1"/>
</dbReference>
<feature type="transmembrane region" description="Helical" evidence="7">
    <location>
        <begin position="164"/>
        <end position="182"/>
    </location>
</feature>
<dbReference type="EMBL" id="CP051180">
    <property type="protein sequence ID" value="QIZ76222.1"/>
    <property type="molecule type" value="Genomic_DNA"/>
</dbReference>
<dbReference type="SUPFAM" id="SSF52540">
    <property type="entry name" value="P-loop containing nucleoside triphosphate hydrolases"/>
    <property type="match status" value="1"/>
</dbReference>
<dbReference type="NCBIfam" id="TIGR02204">
    <property type="entry name" value="MsbA_rel"/>
    <property type="match status" value="1"/>
</dbReference>
<evidence type="ECO:0000256" key="7">
    <source>
        <dbReference type="SAM" id="Phobius"/>
    </source>
</evidence>
<dbReference type="InterPro" id="IPR003439">
    <property type="entry name" value="ABC_transporter-like_ATP-bd"/>
</dbReference>
<evidence type="ECO:0000259" key="9">
    <source>
        <dbReference type="PROSITE" id="PS50929"/>
    </source>
</evidence>
<organism evidence="10 11">
    <name type="scientific">Ferrimonas lipolytica</name>
    <dbReference type="NCBI Taxonomy" id="2724191"/>
    <lineage>
        <taxon>Bacteria</taxon>
        <taxon>Pseudomonadati</taxon>
        <taxon>Pseudomonadota</taxon>
        <taxon>Gammaproteobacteria</taxon>
        <taxon>Alteromonadales</taxon>
        <taxon>Ferrimonadaceae</taxon>
        <taxon>Ferrimonas</taxon>
    </lineage>
</organism>
<evidence type="ECO:0000256" key="1">
    <source>
        <dbReference type="ARBA" id="ARBA00004651"/>
    </source>
</evidence>
<feature type="domain" description="ABC transporter" evidence="8">
    <location>
        <begin position="344"/>
        <end position="580"/>
    </location>
</feature>
<dbReference type="GO" id="GO:0005524">
    <property type="term" value="F:ATP binding"/>
    <property type="evidence" value="ECO:0007669"/>
    <property type="project" value="UniProtKB-KW"/>
</dbReference>
<dbReference type="PROSITE" id="PS50893">
    <property type="entry name" value="ABC_TRANSPORTER_2"/>
    <property type="match status" value="1"/>
</dbReference>
<dbReference type="PANTHER" id="PTHR43394:SF1">
    <property type="entry name" value="ATP-BINDING CASSETTE SUB-FAMILY B MEMBER 10, MITOCHONDRIAL"/>
    <property type="match status" value="1"/>
</dbReference>
<dbReference type="InterPro" id="IPR011527">
    <property type="entry name" value="ABC1_TM_dom"/>
</dbReference>
<feature type="transmembrane region" description="Helical" evidence="7">
    <location>
        <begin position="23"/>
        <end position="44"/>
    </location>
</feature>